<dbReference type="VEuPathDB" id="FungiDB:PHYBLDRAFT_153755"/>
<proteinExistence type="predicted"/>
<dbReference type="GeneID" id="28994149"/>
<dbReference type="PANTHER" id="PTHR33066">
    <property type="entry name" value="INTEGRASE_SAM-LIKE_N DOMAIN-CONTAINING PROTEIN"/>
    <property type="match status" value="1"/>
</dbReference>
<dbReference type="PANTHER" id="PTHR33066:SF2">
    <property type="entry name" value="FILAGGRIN-2-LIKE"/>
    <property type="match status" value="1"/>
</dbReference>
<name>A0A163CRZ5_PHYB8</name>
<dbReference type="EMBL" id="KV441014">
    <property type="protein sequence ID" value="OAD65160.1"/>
    <property type="molecule type" value="Genomic_DNA"/>
</dbReference>
<organism evidence="1 2">
    <name type="scientific">Phycomyces blakesleeanus (strain ATCC 8743b / DSM 1359 / FGSC 10004 / NBRC 33097 / NRRL 1555)</name>
    <dbReference type="NCBI Taxonomy" id="763407"/>
    <lineage>
        <taxon>Eukaryota</taxon>
        <taxon>Fungi</taxon>
        <taxon>Fungi incertae sedis</taxon>
        <taxon>Mucoromycota</taxon>
        <taxon>Mucoromycotina</taxon>
        <taxon>Mucoromycetes</taxon>
        <taxon>Mucorales</taxon>
        <taxon>Phycomycetaceae</taxon>
        <taxon>Phycomyces</taxon>
    </lineage>
</organism>
<sequence length="534" mass="60060">MEVIEAEEEAVEATSLVEDSPLTHKNLFLGEENRIQQDSMLTRAHQRTTILSTSNRERSSSITARLSNEYARNGSEHISISLTKPVKLNLGYTTTLQHTNRWNSSRRTIEQISIRLEECHQPTMANNGSGTRLPNTMDIAPHCLENQNTVITTRRSERSRFGGREIQDLRCDRNITDTERGLPIPILYCQGSNQMQTHPGLQEDQPVYPVLSLQDGRCTCPEGHNRARRLDDQDRSKRCIHCRTNTQGIQTIPHVQAQEYSLPVQISTVWNECGPESILKAHAICDGTSSEGGNTPGILLGRHLYFSKNQVGDGEALISSTPASNISRISDQLAEECINTFVQTGIPRLSIQHQGYGHQSSKEENDKLERPSQTGIHTSEIVPMDCQLDRENDGHDSGNRGVTAARPVHEERFIKSTSSESNKMGSKLPFIFGSTKGVELVGRKRRSHKRIANQKTNTTTTNTHNTRRRIRLGLGSLIPDDPNSWILDKRRKRRFDQCQGAEDNLDCTTTARKKIRKLQHNDILGQHNSTCEVL</sequence>
<accession>A0A163CRZ5</accession>
<reference evidence="2" key="1">
    <citation type="submission" date="2015-06" db="EMBL/GenBank/DDBJ databases">
        <title>Expansion of signal transduction pathways in fungi by whole-genome duplication.</title>
        <authorList>
            <consortium name="DOE Joint Genome Institute"/>
            <person name="Corrochano L.M."/>
            <person name="Kuo A."/>
            <person name="Marcet-Houben M."/>
            <person name="Polaino S."/>
            <person name="Salamov A."/>
            <person name="Villalobos J.M."/>
            <person name="Alvarez M.I."/>
            <person name="Avalos J."/>
            <person name="Benito E.P."/>
            <person name="Benoit I."/>
            <person name="Burger G."/>
            <person name="Camino L.P."/>
            <person name="Canovas D."/>
            <person name="Cerda-Olmedo E."/>
            <person name="Cheng J.-F."/>
            <person name="Dominguez A."/>
            <person name="Elias M."/>
            <person name="Eslava A.P."/>
            <person name="Glaser F."/>
            <person name="Grimwood J."/>
            <person name="Gutierrez G."/>
            <person name="Heitman J."/>
            <person name="Henrissat B."/>
            <person name="Iturriaga E.A."/>
            <person name="Lang B.F."/>
            <person name="Lavin J.L."/>
            <person name="Lee S."/>
            <person name="Li W."/>
            <person name="Lindquist E."/>
            <person name="Lopez-Garcia S."/>
            <person name="Luque E.M."/>
            <person name="Marcos A.T."/>
            <person name="Martin J."/>
            <person name="McCluskey K."/>
            <person name="Medina H.R."/>
            <person name="Miralles-Duran A."/>
            <person name="Miyazaki A."/>
            <person name="Munoz-Torres E."/>
            <person name="Oguiza J.A."/>
            <person name="Ohm R."/>
            <person name="Olmedo M."/>
            <person name="Orejas M."/>
            <person name="Ortiz-Castellanos L."/>
            <person name="Pisabarro A.G."/>
            <person name="Rodriguez-Romero J."/>
            <person name="Ruiz-Herrera J."/>
            <person name="Ruiz-Vazquez R."/>
            <person name="Sanz C."/>
            <person name="Schackwitz W."/>
            <person name="Schmutz J."/>
            <person name="Shahriari M."/>
            <person name="Shelest E."/>
            <person name="Silva-Franco F."/>
            <person name="Soanes D."/>
            <person name="Syed K."/>
            <person name="Tagua V.G."/>
            <person name="Talbot N.J."/>
            <person name="Thon M."/>
            <person name="De vries R.P."/>
            <person name="Wiebenga A."/>
            <person name="Yadav J.S."/>
            <person name="Braun E.L."/>
            <person name="Baker S."/>
            <person name="Garre V."/>
            <person name="Horwitz B."/>
            <person name="Torres-Martinez S."/>
            <person name="Idnurm A."/>
            <person name="Herrera-Estrella A."/>
            <person name="Gabaldon T."/>
            <person name="Grigoriev I.V."/>
        </authorList>
    </citation>
    <scope>NUCLEOTIDE SEQUENCE [LARGE SCALE GENOMIC DNA]</scope>
    <source>
        <strain evidence="2">NRRL 1555(-)</strain>
    </source>
</reference>
<dbReference type="AlphaFoldDB" id="A0A163CRZ5"/>
<protein>
    <submittedName>
        <fullName evidence="1">Uncharacterized protein</fullName>
    </submittedName>
</protein>
<evidence type="ECO:0000313" key="2">
    <source>
        <dbReference type="Proteomes" id="UP000077315"/>
    </source>
</evidence>
<gene>
    <name evidence="1" type="ORF">PHYBLDRAFT_153755</name>
</gene>
<evidence type="ECO:0000313" key="1">
    <source>
        <dbReference type="EMBL" id="OAD65160.1"/>
    </source>
</evidence>
<dbReference type="Proteomes" id="UP000077315">
    <property type="component" value="Unassembled WGS sequence"/>
</dbReference>
<dbReference type="OrthoDB" id="10653057at2759"/>
<keyword evidence="2" id="KW-1185">Reference proteome</keyword>
<dbReference type="RefSeq" id="XP_018283200.1">
    <property type="nucleotide sequence ID" value="XM_018433243.1"/>
</dbReference>
<dbReference type="InParanoid" id="A0A163CRZ5"/>